<name>A0ABM8W669_GIGMA</name>
<sequence>MAMLANYSESFSSVQNHTLKTLWRQLTKKNLVGSICFIRLPLVLARDVSFKIFFKKSENAKAERFWNYDKGIVTIIELLYGDIEGAIVEFNCQIFDQFRNVASQDNIRGWEAKSRRVQRTRYLFCASTSAKSAKPVPNPCDYGSNPWPTIVLEVASFEILEHVKNKINNFWLGPNRCEDVIVIKLVLSQTSAPGVAIDLYEIQQAIFDAMGKN</sequence>
<evidence type="ECO:0000313" key="2">
    <source>
        <dbReference type="Proteomes" id="UP000789901"/>
    </source>
</evidence>
<evidence type="ECO:0000313" key="1">
    <source>
        <dbReference type="EMBL" id="CAG8535086.1"/>
    </source>
</evidence>
<organism evidence="1 2">
    <name type="scientific">Gigaspora margarita</name>
    <dbReference type="NCBI Taxonomy" id="4874"/>
    <lineage>
        <taxon>Eukaryota</taxon>
        <taxon>Fungi</taxon>
        <taxon>Fungi incertae sedis</taxon>
        <taxon>Mucoromycota</taxon>
        <taxon>Glomeromycotina</taxon>
        <taxon>Glomeromycetes</taxon>
        <taxon>Diversisporales</taxon>
        <taxon>Gigasporaceae</taxon>
        <taxon>Gigaspora</taxon>
    </lineage>
</organism>
<accession>A0ABM8W669</accession>
<comment type="caution">
    <text evidence="1">The sequence shown here is derived from an EMBL/GenBank/DDBJ whole genome shotgun (WGS) entry which is preliminary data.</text>
</comment>
<proteinExistence type="predicted"/>
<protein>
    <submittedName>
        <fullName evidence="1">34281_t:CDS:1</fullName>
    </submittedName>
</protein>
<reference evidence="1 2" key="1">
    <citation type="submission" date="2021-06" db="EMBL/GenBank/DDBJ databases">
        <authorList>
            <person name="Kallberg Y."/>
            <person name="Tangrot J."/>
            <person name="Rosling A."/>
        </authorList>
    </citation>
    <scope>NUCLEOTIDE SEQUENCE [LARGE SCALE GENOMIC DNA]</scope>
    <source>
        <strain evidence="1 2">120-4 pot B 10/14</strain>
    </source>
</reference>
<gene>
    <name evidence="1" type="ORF">GMARGA_LOCUS3808</name>
</gene>
<dbReference type="Proteomes" id="UP000789901">
    <property type="component" value="Unassembled WGS sequence"/>
</dbReference>
<keyword evidence="2" id="KW-1185">Reference proteome</keyword>
<dbReference type="EMBL" id="CAJVQB010001426">
    <property type="protein sequence ID" value="CAG8535086.1"/>
    <property type="molecule type" value="Genomic_DNA"/>
</dbReference>